<evidence type="ECO:0000313" key="2">
    <source>
        <dbReference type="Ensembl" id="ENSDCDP00010021611.1"/>
    </source>
</evidence>
<accession>A0AAY4BNB9</accession>
<dbReference type="Proteomes" id="UP000694580">
    <property type="component" value="Chromosome 1"/>
</dbReference>
<dbReference type="PANTHER" id="PTHR15907">
    <property type="entry name" value="DUF614 FAMILY PROTEIN-RELATED"/>
    <property type="match status" value="1"/>
</dbReference>
<gene>
    <name evidence="2" type="primary">LOC114794604</name>
</gene>
<dbReference type="InterPro" id="IPR006461">
    <property type="entry name" value="PLAC_motif_containing"/>
</dbReference>
<dbReference type="Ensembl" id="ENSDCDT00010023759.1">
    <property type="protein sequence ID" value="ENSDCDP00010021611.1"/>
    <property type="gene ID" value="ENSDCDG00010010641.1"/>
</dbReference>
<reference evidence="2" key="3">
    <citation type="submission" date="2025-09" db="UniProtKB">
        <authorList>
            <consortium name="Ensembl"/>
        </authorList>
    </citation>
    <scope>IDENTIFICATION</scope>
</reference>
<evidence type="ECO:0000313" key="3">
    <source>
        <dbReference type="Proteomes" id="UP000694580"/>
    </source>
</evidence>
<keyword evidence="3" id="KW-1185">Reference proteome</keyword>
<dbReference type="GeneTree" id="ENSGT00940000163701"/>
<organism evidence="2 3">
    <name type="scientific">Denticeps clupeoides</name>
    <name type="common">denticle herring</name>
    <dbReference type="NCBI Taxonomy" id="299321"/>
    <lineage>
        <taxon>Eukaryota</taxon>
        <taxon>Metazoa</taxon>
        <taxon>Chordata</taxon>
        <taxon>Craniata</taxon>
        <taxon>Vertebrata</taxon>
        <taxon>Euteleostomi</taxon>
        <taxon>Actinopterygii</taxon>
        <taxon>Neopterygii</taxon>
        <taxon>Teleostei</taxon>
        <taxon>Clupei</taxon>
        <taxon>Clupeiformes</taxon>
        <taxon>Denticipitoidei</taxon>
        <taxon>Denticipitidae</taxon>
        <taxon>Denticeps</taxon>
    </lineage>
</organism>
<sequence>MTSTVIVTQPQTFVVQTSNQWSTGICDCCEDLSSCECCFGFWCFWCFACKTAKELGECLCLPLMRATMRQRYGIQVPGTICNDCIYSVFCGPCVWCQMSREKAIRGAPITIINAGL</sequence>
<dbReference type="AlphaFoldDB" id="A0AAY4BNB9"/>
<dbReference type="Pfam" id="PF04749">
    <property type="entry name" value="PLAC8"/>
    <property type="match status" value="1"/>
</dbReference>
<protein>
    <submittedName>
        <fullName evidence="2">Uncharacterized protein</fullName>
    </submittedName>
</protein>
<reference evidence="2 3" key="1">
    <citation type="submission" date="2020-06" db="EMBL/GenBank/DDBJ databases">
        <authorList>
            <consortium name="Wellcome Sanger Institute Data Sharing"/>
        </authorList>
    </citation>
    <scope>NUCLEOTIDE SEQUENCE [LARGE SCALE GENOMIC DNA]</scope>
</reference>
<name>A0AAY4BNB9_9TELE</name>
<comment type="similarity">
    <text evidence="1">Belongs to the cornifelin family.</text>
</comment>
<reference evidence="2" key="2">
    <citation type="submission" date="2025-08" db="UniProtKB">
        <authorList>
            <consortium name="Ensembl"/>
        </authorList>
    </citation>
    <scope>IDENTIFICATION</scope>
</reference>
<proteinExistence type="inferred from homology"/>
<evidence type="ECO:0000256" key="1">
    <source>
        <dbReference type="ARBA" id="ARBA00009024"/>
    </source>
</evidence>